<dbReference type="PATRIC" id="fig|272844.11.peg.300"/>
<gene>
    <name evidence="1" type="ordered locus">PAB2167</name>
</gene>
<dbReference type="HOGENOM" id="CLU_102063_2_0_2"/>
<name>Q9V1Z4_PYRAB</name>
<evidence type="ECO:0000313" key="3">
    <source>
        <dbReference type="Proteomes" id="UP000000810"/>
    </source>
</evidence>
<protein>
    <recommendedName>
        <fullName evidence="5">KaiC-like domain-containing protein</fullName>
    </recommendedName>
</protein>
<organism evidence="1 3">
    <name type="scientific">Pyrococcus abyssi (strain GE5 / Orsay)</name>
    <dbReference type="NCBI Taxonomy" id="272844"/>
    <lineage>
        <taxon>Archaea</taxon>
        <taxon>Methanobacteriati</taxon>
        <taxon>Methanobacteriota</taxon>
        <taxon>Thermococci</taxon>
        <taxon>Thermococcales</taxon>
        <taxon>Thermococcaceae</taxon>
        <taxon>Pyrococcus</taxon>
    </lineage>
</organism>
<evidence type="ECO:0000313" key="4">
    <source>
        <dbReference type="Proteomes" id="UP000009139"/>
    </source>
</evidence>
<dbReference type="Proteomes" id="UP000000810">
    <property type="component" value="Chromosome"/>
</dbReference>
<dbReference type="EMBL" id="HE613800">
    <property type="protein sequence ID" value="CCE69657.1"/>
    <property type="molecule type" value="Genomic_DNA"/>
</dbReference>
<evidence type="ECO:0000313" key="2">
    <source>
        <dbReference type="EMBL" id="CCE69657.1"/>
    </source>
</evidence>
<dbReference type="EMBL" id="AJ248283">
    <property type="protein sequence ID" value="CAB49204.1"/>
    <property type="molecule type" value="Genomic_DNA"/>
</dbReference>
<evidence type="ECO:0000313" key="1">
    <source>
        <dbReference type="EMBL" id="CAB49204.1"/>
    </source>
</evidence>
<keyword evidence="3" id="KW-1185">Reference proteome</keyword>
<dbReference type="Gene3D" id="3.40.50.11570">
    <property type="entry name" value="Protein of unknown function DUF257"/>
    <property type="match status" value="1"/>
</dbReference>
<reference evidence="1" key="2">
    <citation type="journal article" date="2000" name="J. Mol. Biol.">
        <title>Archaeal homologs of eukaryotic methylation guide small nucleolar RNAs: lessons from the Pyrococcus genomes.</title>
        <authorList>
            <person name="Gaspin C."/>
            <person name="Cavaille J."/>
            <person name="Erauso G."/>
        </authorList>
    </citation>
    <scope>NUCLEOTIDE SEQUENCE</scope>
    <source>
        <strain evidence="1">Orsay</strain>
    </source>
</reference>
<evidence type="ECO:0008006" key="5">
    <source>
        <dbReference type="Google" id="ProtNLM"/>
    </source>
</evidence>
<dbReference type="AlphaFoldDB" id="Q9V1Z4"/>
<reference evidence="2 4" key="5">
    <citation type="journal article" date="2012" name="Curr. Microbiol.">
        <title>Re-annotation of two hyperthermophilic archaea Pyrococcus abyssi GE5 and Pyrococcus furiosus DSM 3638.</title>
        <authorList>
            <person name="Gao J."/>
            <person name="Wang J."/>
        </authorList>
    </citation>
    <scope>GENOME REANNOTATION</scope>
    <source>
        <strain evidence="2">GE5</strain>
        <strain evidence="4">GE5 / Orsay</strain>
    </source>
</reference>
<accession>Q9V1Z4</accession>
<dbReference type="RefSeq" id="WP_010867404.1">
    <property type="nucleotide sequence ID" value="NC_000868.1"/>
</dbReference>
<proteinExistence type="predicted"/>
<sequence>METPENVSLHIMDNVKFGETLLLEHDSQIIPGIGLYYILKWARARGYEVIIYDILDTLRVYRIQLELLGLDPSIVEYAKVIKEGGRFYVGNVVKRLSEVGVSVREKEYEKVEEDLARDHENIVTIVLGLEKLFLLSQSKQDIMALLNSILKHSGDRRRLTIYTVNVDIVKVATPFVIPLLEEIATTVIKTKIEDFKIVLRIPKSVDRELRRKTFKIEHV</sequence>
<dbReference type="eggNOG" id="arCOG03792">
    <property type="taxonomic scope" value="Archaea"/>
</dbReference>
<dbReference type="PIR" id="E75219">
    <property type="entry name" value="E75219"/>
</dbReference>
<dbReference type="Proteomes" id="UP000009139">
    <property type="component" value="Chromosome"/>
</dbReference>
<reference evidence="1 3" key="4">
    <citation type="journal article" date="2003" name="Mol. Microbiol.">
        <title>An integrated analysis of the genome of the hyperthermophilic archaeon Pyrococcus abyssi.</title>
        <authorList>
            <person name="Cohen G."/>
            <person name="Barbe V."/>
            <person name="Flament D."/>
            <person name="Galperin M."/>
            <person name="Heilig R."/>
            <person name="Ripp R."/>
            <person name="Lecompte O."/>
            <person name="Prieur D."/>
            <person name="Poch O."/>
            <person name="Quellerou J."/>
            <person name="Thierry J.C."/>
            <person name="Van der Oost J."/>
            <person name="Weissenbach J."/>
            <person name="Zivanovic Y."/>
            <person name="Forterre P."/>
        </authorList>
    </citation>
    <scope>NUCLEOTIDE SEQUENCE [LARGE SCALE GENOMIC DNA]</scope>
    <source>
        <strain evidence="3">GE5 / Orsay</strain>
        <strain evidence="1">Orsay</strain>
    </source>
</reference>
<dbReference type="KEGG" id="pab:PAB2167"/>
<dbReference type="OrthoDB" id="85875at2157"/>
<reference evidence="1" key="1">
    <citation type="submission" date="1999-07" db="EMBL/GenBank/DDBJ databases">
        <authorList>
            <person name="Genoscope"/>
        </authorList>
    </citation>
    <scope>NUCLEOTIDE SEQUENCE</scope>
    <source>
        <strain evidence="1">Orsay</strain>
    </source>
</reference>
<dbReference type="Pfam" id="PF03192">
    <property type="entry name" value="DUF257"/>
    <property type="match status" value="1"/>
</dbReference>
<dbReference type="InterPro" id="IPR005489">
    <property type="entry name" value="DUF257"/>
</dbReference>
<reference evidence="1" key="3">
    <citation type="journal article" date="2001" name="Genome Res.">
        <title>Genome evolution at the genus level: comparison of three complete genomes of hyperthermophilic archaea.</title>
        <authorList>
            <person name="Lecompte O."/>
            <person name="Ripp R."/>
            <person name="Puzos-Barbe V."/>
            <person name="Duprat S."/>
            <person name="Heilig R."/>
            <person name="Dietrich J."/>
            <person name="Thierry J.C."/>
            <person name="Poch O."/>
        </authorList>
    </citation>
    <scope>NUCLEOTIDE SEQUENCE</scope>
    <source>
        <strain evidence="1">Orsay</strain>
    </source>
</reference>